<evidence type="ECO:0000256" key="2">
    <source>
        <dbReference type="ARBA" id="ARBA00022692"/>
    </source>
</evidence>
<dbReference type="PANTHER" id="PTHR21624">
    <property type="entry name" value="STEROL DESATURASE-RELATED PROTEIN"/>
    <property type="match status" value="1"/>
</dbReference>
<dbReference type="GO" id="GO:0050479">
    <property type="term" value="F:glyceryl-ether monooxygenase activity"/>
    <property type="evidence" value="ECO:0007669"/>
    <property type="project" value="TreeGrafter"/>
</dbReference>
<feature type="domain" description="Fatty acid hydroxylase" evidence="9">
    <location>
        <begin position="86"/>
        <end position="221"/>
    </location>
</feature>
<dbReference type="InterPro" id="IPR051689">
    <property type="entry name" value="Sterol_desaturase/TMEM195"/>
</dbReference>
<organism evidence="10 11">
    <name type="scientific">Antarcticimicrobium luteum</name>
    <dbReference type="NCBI Taxonomy" id="2547397"/>
    <lineage>
        <taxon>Bacteria</taxon>
        <taxon>Pseudomonadati</taxon>
        <taxon>Pseudomonadota</taxon>
        <taxon>Alphaproteobacteria</taxon>
        <taxon>Rhodobacterales</taxon>
        <taxon>Paracoccaceae</taxon>
        <taxon>Antarcticimicrobium</taxon>
    </lineage>
</organism>
<evidence type="ECO:0000256" key="5">
    <source>
        <dbReference type="ARBA" id="ARBA00023098"/>
    </source>
</evidence>
<dbReference type="GO" id="GO:0012505">
    <property type="term" value="C:endomembrane system"/>
    <property type="evidence" value="ECO:0007669"/>
    <property type="project" value="UniProtKB-SubCell"/>
</dbReference>
<proteinExistence type="predicted"/>
<feature type="transmembrane region" description="Helical" evidence="8">
    <location>
        <begin position="147"/>
        <end position="170"/>
    </location>
</feature>
<dbReference type="GO" id="GO:0016020">
    <property type="term" value="C:membrane"/>
    <property type="evidence" value="ECO:0007669"/>
    <property type="project" value="GOC"/>
</dbReference>
<name>A0A4R5UT61_9RHOB</name>
<dbReference type="AlphaFoldDB" id="A0A4R5UT61"/>
<gene>
    <name evidence="10" type="ORF">E1832_19430</name>
</gene>
<accession>A0A4R5UT61</accession>
<feature type="compositionally biased region" description="Basic and acidic residues" evidence="7">
    <location>
        <begin position="282"/>
        <end position="302"/>
    </location>
</feature>
<dbReference type="RefSeq" id="WP_133361440.1">
    <property type="nucleotide sequence ID" value="NZ_SMUV01000073.1"/>
</dbReference>
<dbReference type="OrthoDB" id="9770329at2"/>
<evidence type="ECO:0000256" key="3">
    <source>
        <dbReference type="ARBA" id="ARBA00022989"/>
    </source>
</evidence>
<feature type="transmembrane region" description="Helical" evidence="8">
    <location>
        <begin position="43"/>
        <end position="68"/>
    </location>
</feature>
<keyword evidence="11" id="KW-1185">Reference proteome</keyword>
<dbReference type="InterPro" id="IPR006694">
    <property type="entry name" value="Fatty_acid_hydroxylase"/>
</dbReference>
<keyword evidence="6 8" id="KW-0472">Membrane</keyword>
<dbReference type="GO" id="GO:0005506">
    <property type="term" value="F:iron ion binding"/>
    <property type="evidence" value="ECO:0007669"/>
    <property type="project" value="InterPro"/>
</dbReference>
<dbReference type="GO" id="GO:0008610">
    <property type="term" value="P:lipid biosynthetic process"/>
    <property type="evidence" value="ECO:0007669"/>
    <property type="project" value="InterPro"/>
</dbReference>
<evidence type="ECO:0000313" key="10">
    <source>
        <dbReference type="EMBL" id="TDK42312.1"/>
    </source>
</evidence>
<dbReference type="EMBL" id="SMUV01000073">
    <property type="protein sequence ID" value="TDK42312.1"/>
    <property type="molecule type" value="Genomic_DNA"/>
</dbReference>
<evidence type="ECO:0000256" key="6">
    <source>
        <dbReference type="ARBA" id="ARBA00023136"/>
    </source>
</evidence>
<protein>
    <submittedName>
        <fullName evidence="10">Sterol desaturase family protein</fullName>
    </submittedName>
</protein>
<feature type="region of interest" description="Disordered" evidence="7">
    <location>
        <begin position="277"/>
        <end position="316"/>
    </location>
</feature>
<feature type="transmembrane region" description="Helical" evidence="8">
    <location>
        <begin position="80"/>
        <end position="99"/>
    </location>
</feature>
<dbReference type="Pfam" id="PF04116">
    <property type="entry name" value="FA_hydroxylase"/>
    <property type="match status" value="1"/>
</dbReference>
<evidence type="ECO:0000259" key="9">
    <source>
        <dbReference type="Pfam" id="PF04116"/>
    </source>
</evidence>
<evidence type="ECO:0000256" key="7">
    <source>
        <dbReference type="SAM" id="MobiDB-lite"/>
    </source>
</evidence>
<keyword evidence="4" id="KW-0560">Oxidoreductase</keyword>
<evidence type="ECO:0000313" key="11">
    <source>
        <dbReference type="Proteomes" id="UP000295301"/>
    </source>
</evidence>
<keyword evidence="5" id="KW-0443">Lipid metabolism</keyword>
<dbReference type="GO" id="GO:0006643">
    <property type="term" value="P:membrane lipid metabolic process"/>
    <property type="evidence" value="ECO:0007669"/>
    <property type="project" value="TreeGrafter"/>
</dbReference>
<keyword evidence="3 8" id="KW-1133">Transmembrane helix</keyword>
<evidence type="ECO:0000256" key="1">
    <source>
        <dbReference type="ARBA" id="ARBA00004127"/>
    </source>
</evidence>
<evidence type="ECO:0000256" key="4">
    <source>
        <dbReference type="ARBA" id="ARBA00023002"/>
    </source>
</evidence>
<dbReference type="Proteomes" id="UP000295301">
    <property type="component" value="Unassembled WGS sequence"/>
</dbReference>
<dbReference type="PANTHER" id="PTHR21624:SF1">
    <property type="entry name" value="ALKYLGLYCEROL MONOOXYGENASE"/>
    <property type="match status" value="1"/>
</dbReference>
<keyword evidence="2 8" id="KW-0812">Transmembrane</keyword>
<reference evidence="10 11" key="1">
    <citation type="submission" date="2019-03" db="EMBL/GenBank/DDBJ databases">
        <title>Ruegeria lutea sp. nov., a novel strain, isolated from marine sediment, the Masan Bay, South Korea.</title>
        <authorList>
            <person name="Kim J."/>
            <person name="Kim D.-Y."/>
            <person name="Lee S.-S."/>
        </authorList>
    </citation>
    <scope>NUCLEOTIDE SEQUENCE [LARGE SCALE GENOMIC DNA]</scope>
    <source>
        <strain evidence="10 11">318-1</strain>
    </source>
</reference>
<comment type="subcellular location">
    <subcellularLocation>
        <location evidence="1">Endomembrane system</location>
        <topology evidence="1">Multi-pass membrane protein</topology>
    </subcellularLocation>
</comment>
<comment type="caution">
    <text evidence="10">The sequence shown here is derived from an EMBL/GenBank/DDBJ whole genome shotgun (WGS) entry which is preliminary data.</text>
</comment>
<evidence type="ECO:0000256" key="8">
    <source>
        <dbReference type="SAM" id="Phobius"/>
    </source>
</evidence>
<feature type="transmembrane region" description="Helical" evidence="8">
    <location>
        <begin position="12"/>
        <end position="31"/>
    </location>
</feature>
<sequence length="316" mass="36411">MTQRLTYPDVVQMAVPVFVALILAEFLWIAWRGRGGRYETRDALTSLIMGAGNVAVGIALGFVTWRFFMWLWQLTPLDLGHGWWVVALCFVLDDLRYYWVHRFGHRIRWVWASHVNHHSSQHYNLTTALRQTWTGTFTFMMIVRAPLILLGFHPAMVLFCGGLNLIYQFWIHTEAIGKLPRWIEAVMNTPSHHRAHHGRNPRYLDCNYAGVFIVWDRMFGTFVPELGEDRVDYGLVHNLGTFNPLRVAFHEWVGLIRDVIRPGLSLRQRLGYAFGPPGYSHDGSRDTSDRIKAQHLARHPEDAGTPGFEAPRPPAE</sequence>